<dbReference type="GO" id="GO:0004497">
    <property type="term" value="F:monooxygenase activity"/>
    <property type="evidence" value="ECO:0007669"/>
    <property type="project" value="UniProtKB-KW"/>
</dbReference>
<dbReference type="CDD" id="cd11056">
    <property type="entry name" value="CYP6-like"/>
    <property type="match status" value="1"/>
</dbReference>
<evidence type="ECO:0000313" key="16">
    <source>
        <dbReference type="Proteomes" id="UP001162162"/>
    </source>
</evidence>
<dbReference type="SUPFAM" id="SSF48264">
    <property type="entry name" value="Cytochrome P450"/>
    <property type="match status" value="1"/>
</dbReference>
<dbReference type="PANTHER" id="PTHR24292:SF100">
    <property type="entry name" value="CYTOCHROME P450 6A16, ISOFORM B-RELATED"/>
    <property type="match status" value="1"/>
</dbReference>
<dbReference type="InterPro" id="IPR017972">
    <property type="entry name" value="Cyt_P450_CS"/>
</dbReference>
<evidence type="ECO:0000313" key="15">
    <source>
        <dbReference type="EMBL" id="KAJ8941640.1"/>
    </source>
</evidence>
<evidence type="ECO:0000256" key="9">
    <source>
        <dbReference type="ARBA" id="ARBA00023002"/>
    </source>
</evidence>
<comment type="subcellular location">
    <subcellularLocation>
        <location evidence="3">Endoplasmic reticulum membrane</location>
        <topology evidence="3">Peripheral membrane protein</topology>
    </subcellularLocation>
    <subcellularLocation>
        <location evidence="2">Microsome membrane</location>
        <topology evidence="2">Peripheral membrane protein</topology>
    </subcellularLocation>
</comment>
<evidence type="ECO:0000256" key="13">
    <source>
        <dbReference type="PIRSR" id="PIRSR602401-1"/>
    </source>
</evidence>
<dbReference type="InterPro" id="IPR036396">
    <property type="entry name" value="Cyt_P450_sf"/>
</dbReference>
<feature type="binding site" description="axial binding residue" evidence="13">
    <location>
        <position position="379"/>
    </location>
    <ligand>
        <name>heme</name>
        <dbReference type="ChEBI" id="CHEBI:30413"/>
    </ligand>
    <ligandPart>
        <name>Fe</name>
        <dbReference type="ChEBI" id="CHEBI:18248"/>
    </ligandPart>
</feature>
<comment type="caution">
    <text evidence="15">The sequence shown here is derived from an EMBL/GenBank/DDBJ whole genome shotgun (WGS) entry which is preliminary data.</text>
</comment>
<proteinExistence type="inferred from homology"/>
<dbReference type="Pfam" id="PF00067">
    <property type="entry name" value="p450"/>
    <property type="match status" value="1"/>
</dbReference>
<keyword evidence="5 13" id="KW-0349">Heme</keyword>
<evidence type="ECO:0000256" key="3">
    <source>
        <dbReference type="ARBA" id="ARBA00004406"/>
    </source>
</evidence>
<evidence type="ECO:0000256" key="11">
    <source>
        <dbReference type="ARBA" id="ARBA00023033"/>
    </source>
</evidence>
<evidence type="ECO:0000256" key="8">
    <source>
        <dbReference type="ARBA" id="ARBA00022848"/>
    </source>
</evidence>
<reference evidence="15" key="1">
    <citation type="journal article" date="2023" name="Insect Mol. Biol.">
        <title>Genome sequencing provides insights into the evolution of gene families encoding plant cell wall-degrading enzymes in longhorned beetles.</title>
        <authorList>
            <person name="Shin N.R."/>
            <person name="Okamura Y."/>
            <person name="Kirsch R."/>
            <person name="Pauchet Y."/>
        </authorList>
    </citation>
    <scope>NUCLEOTIDE SEQUENCE</scope>
    <source>
        <strain evidence="15">AMC_N1</strain>
    </source>
</reference>
<keyword evidence="6 13" id="KW-0479">Metal-binding</keyword>
<gene>
    <name evidence="15" type="ORF">NQ318_010666</name>
</gene>
<keyword evidence="8" id="KW-0492">Microsome</keyword>
<keyword evidence="11 14" id="KW-0503">Monooxygenase</keyword>
<keyword evidence="9 14" id="KW-0560">Oxidoreductase</keyword>
<dbReference type="InterPro" id="IPR002401">
    <property type="entry name" value="Cyt_P450_E_grp-I"/>
</dbReference>
<evidence type="ECO:0000256" key="2">
    <source>
        <dbReference type="ARBA" id="ARBA00004174"/>
    </source>
</evidence>
<comment type="similarity">
    <text evidence="4 14">Belongs to the cytochrome P450 family.</text>
</comment>
<dbReference type="PRINTS" id="PR00463">
    <property type="entry name" value="EP450I"/>
</dbReference>
<keyword evidence="10 13" id="KW-0408">Iron</keyword>
<dbReference type="AlphaFoldDB" id="A0AAV8XSN6"/>
<dbReference type="EMBL" id="JAPWTK010000359">
    <property type="protein sequence ID" value="KAJ8941640.1"/>
    <property type="molecule type" value="Genomic_DNA"/>
</dbReference>
<evidence type="ECO:0008006" key="17">
    <source>
        <dbReference type="Google" id="ProtNLM"/>
    </source>
</evidence>
<protein>
    <recommendedName>
        <fullName evidence="17">Cytochrome P450</fullName>
    </recommendedName>
</protein>
<comment type="cofactor">
    <cofactor evidence="1 13">
        <name>heme</name>
        <dbReference type="ChEBI" id="CHEBI:30413"/>
    </cofactor>
</comment>
<evidence type="ECO:0000256" key="6">
    <source>
        <dbReference type="ARBA" id="ARBA00022723"/>
    </source>
</evidence>
<accession>A0AAV8XSN6</accession>
<evidence type="ECO:0000256" key="7">
    <source>
        <dbReference type="ARBA" id="ARBA00022824"/>
    </source>
</evidence>
<evidence type="ECO:0000256" key="10">
    <source>
        <dbReference type="ARBA" id="ARBA00023004"/>
    </source>
</evidence>
<dbReference type="PANTHER" id="PTHR24292">
    <property type="entry name" value="CYTOCHROME P450"/>
    <property type="match status" value="1"/>
</dbReference>
<dbReference type="InterPro" id="IPR050476">
    <property type="entry name" value="Insect_CytP450_Detox"/>
</dbReference>
<dbReference type="PRINTS" id="PR00385">
    <property type="entry name" value="P450"/>
</dbReference>
<keyword evidence="12" id="KW-0472">Membrane</keyword>
<evidence type="ECO:0000256" key="1">
    <source>
        <dbReference type="ARBA" id="ARBA00001971"/>
    </source>
</evidence>
<dbReference type="GO" id="GO:0005789">
    <property type="term" value="C:endoplasmic reticulum membrane"/>
    <property type="evidence" value="ECO:0007669"/>
    <property type="project" value="UniProtKB-SubCell"/>
</dbReference>
<sequence length="453" mass="51919">MEGFTCFFRPIYIPIDLEIIKSILVKDFGHFVNHGVYVNEQVDPLTGNLFNLEDGKWKNLRTKLTPAFTSGKLKMMFQTMLACSAGLENILDEYSTTGHAVDIKEILSRFTIDVIGSCAFGIDCDSLKNPESEFKTFTMKVFNRSLFTTVRQFVILLIPRHVLVKLRFKLTRRDIESFFINTVRETVEYREKHQIFRKDFMHLLLQGAVSDDEKFLAKDEEAKKDGRLSLNEIAAQCFVFFLAGFETSATTVTFALLELALNEDVQEKLRAEIQDVLEKHGEITYEAVMEMSYLDKVINENIPPFPGTPRVCTKTYRVPGTSVVIEPGTRVHIPIFGIQTDPEYYPEPDVFDPERFNEENKAKRPAFAYIPFGEGPRICIGARFGLTQSKVGLVTILRRFRVTLNEKTKTPIEHGTKTFVLEVKGGVWLNITKSIMYIFDISFQDYSLKKLNI</sequence>
<dbReference type="GO" id="GO:0005506">
    <property type="term" value="F:iron ion binding"/>
    <property type="evidence" value="ECO:0007669"/>
    <property type="project" value="InterPro"/>
</dbReference>
<name>A0AAV8XSN6_9CUCU</name>
<evidence type="ECO:0000256" key="4">
    <source>
        <dbReference type="ARBA" id="ARBA00010617"/>
    </source>
</evidence>
<organism evidence="15 16">
    <name type="scientific">Aromia moschata</name>
    <dbReference type="NCBI Taxonomy" id="1265417"/>
    <lineage>
        <taxon>Eukaryota</taxon>
        <taxon>Metazoa</taxon>
        <taxon>Ecdysozoa</taxon>
        <taxon>Arthropoda</taxon>
        <taxon>Hexapoda</taxon>
        <taxon>Insecta</taxon>
        <taxon>Pterygota</taxon>
        <taxon>Neoptera</taxon>
        <taxon>Endopterygota</taxon>
        <taxon>Coleoptera</taxon>
        <taxon>Polyphaga</taxon>
        <taxon>Cucujiformia</taxon>
        <taxon>Chrysomeloidea</taxon>
        <taxon>Cerambycidae</taxon>
        <taxon>Cerambycinae</taxon>
        <taxon>Callichromatini</taxon>
        <taxon>Aromia</taxon>
    </lineage>
</organism>
<dbReference type="PROSITE" id="PS00086">
    <property type="entry name" value="CYTOCHROME_P450"/>
    <property type="match status" value="1"/>
</dbReference>
<dbReference type="InterPro" id="IPR001128">
    <property type="entry name" value="Cyt_P450"/>
</dbReference>
<keyword evidence="7" id="KW-0256">Endoplasmic reticulum</keyword>
<keyword evidence="16" id="KW-1185">Reference proteome</keyword>
<evidence type="ECO:0000256" key="14">
    <source>
        <dbReference type="RuleBase" id="RU000461"/>
    </source>
</evidence>
<dbReference type="FunFam" id="1.10.630.10:FF:000042">
    <property type="entry name" value="Cytochrome P450"/>
    <property type="match status" value="1"/>
</dbReference>
<dbReference type="GO" id="GO:0016705">
    <property type="term" value="F:oxidoreductase activity, acting on paired donors, with incorporation or reduction of molecular oxygen"/>
    <property type="evidence" value="ECO:0007669"/>
    <property type="project" value="InterPro"/>
</dbReference>
<evidence type="ECO:0000256" key="5">
    <source>
        <dbReference type="ARBA" id="ARBA00022617"/>
    </source>
</evidence>
<dbReference type="Gene3D" id="1.10.630.10">
    <property type="entry name" value="Cytochrome P450"/>
    <property type="match status" value="1"/>
</dbReference>
<dbReference type="Proteomes" id="UP001162162">
    <property type="component" value="Unassembled WGS sequence"/>
</dbReference>
<evidence type="ECO:0000256" key="12">
    <source>
        <dbReference type="ARBA" id="ARBA00023136"/>
    </source>
</evidence>
<dbReference type="GO" id="GO:0020037">
    <property type="term" value="F:heme binding"/>
    <property type="evidence" value="ECO:0007669"/>
    <property type="project" value="InterPro"/>
</dbReference>